<accession>A0ABZ2YGF6</accession>
<keyword evidence="3" id="KW-1185">Reference proteome</keyword>
<reference evidence="3" key="1">
    <citation type="submission" date="2024-03" db="EMBL/GenBank/DDBJ databases">
        <title>Chitinophaga horti sp. nov., isolated from garden soil.</title>
        <authorList>
            <person name="Lee D.S."/>
            <person name="Han D.M."/>
            <person name="Baek J.H."/>
            <person name="Choi D.G."/>
            <person name="Jeon J.H."/>
            <person name="Jeon C.O."/>
        </authorList>
    </citation>
    <scope>NUCLEOTIDE SEQUENCE [LARGE SCALE GENOMIC DNA]</scope>
    <source>
        <strain evidence="3">GPA1</strain>
    </source>
</reference>
<dbReference type="Proteomes" id="UP001485459">
    <property type="component" value="Chromosome"/>
</dbReference>
<evidence type="ECO:0000313" key="3">
    <source>
        <dbReference type="Proteomes" id="UP001485459"/>
    </source>
</evidence>
<gene>
    <name evidence="2" type="ORF">WJU16_13040</name>
</gene>
<keyword evidence="1" id="KW-0732">Signal</keyword>
<evidence type="ECO:0000256" key="1">
    <source>
        <dbReference type="SAM" id="SignalP"/>
    </source>
</evidence>
<name>A0ABZ2YGF6_9BACT</name>
<dbReference type="EMBL" id="CP149822">
    <property type="protein sequence ID" value="WZN38927.1"/>
    <property type="molecule type" value="Genomic_DNA"/>
</dbReference>
<feature type="signal peptide" evidence="1">
    <location>
        <begin position="1"/>
        <end position="24"/>
    </location>
</feature>
<protein>
    <submittedName>
        <fullName evidence="2">Uncharacterized protein</fullName>
    </submittedName>
</protein>
<sequence>MIKSLSGFAAACLLVAGCGVSKNATQTGLYTAANEITVKTDDGWFSAKTISLGDYTTTSRTNGIPSGAPAKQWKNVSDAFNFTVKNGGSQLPVVVLSTPRITFSARTFPGWFPVMGNDAPLWYVHAGATAADPLKSWEMIVKRNIAFLELNDNKVIGILRSNTDELKVTAHNRYGAVNSADRICYEFQLKGIPVAAVLTGKDQRAWLQKELDPATRETLAAVMLGLLFRPQ</sequence>
<organism evidence="2 3">
    <name type="scientific">Chitinophaga pollutisoli</name>
    <dbReference type="NCBI Taxonomy" id="3133966"/>
    <lineage>
        <taxon>Bacteria</taxon>
        <taxon>Pseudomonadati</taxon>
        <taxon>Bacteroidota</taxon>
        <taxon>Chitinophagia</taxon>
        <taxon>Chitinophagales</taxon>
        <taxon>Chitinophagaceae</taxon>
        <taxon>Chitinophaga</taxon>
    </lineage>
</organism>
<evidence type="ECO:0000313" key="2">
    <source>
        <dbReference type="EMBL" id="WZN38927.1"/>
    </source>
</evidence>
<proteinExistence type="predicted"/>
<dbReference type="PROSITE" id="PS51257">
    <property type="entry name" value="PROKAR_LIPOPROTEIN"/>
    <property type="match status" value="1"/>
</dbReference>
<dbReference type="RefSeq" id="WP_341833937.1">
    <property type="nucleotide sequence ID" value="NZ_CP149822.1"/>
</dbReference>
<feature type="chain" id="PRO_5047511419" evidence="1">
    <location>
        <begin position="25"/>
        <end position="231"/>
    </location>
</feature>